<sequence>MESSTVVDEITMDLKAKWIIVGYALKSRLRKSEIFIGALRALVSGSAPCARR</sequence>
<name>A0A392W8E1_9FABA</name>
<accession>A0A392W8E1</accession>
<dbReference type="Proteomes" id="UP000265520">
    <property type="component" value="Unassembled WGS sequence"/>
</dbReference>
<evidence type="ECO:0000313" key="2">
    <source>
        <dbReference type="Proteomes" id="UP000265520"/>
    </source>
</evidence>
<evidence type="ECO:0000313" key="1">
    <source>
        <dbReference type="EMBL" id="MCI95401.1"/>
    </source>
</evidence>
<organism evidence="1 2">
    <name type="scientific">Trifolium medium</name>
    <dbReference type="NCBI Taxonomy" id="97028"/>
    <lineage>
        <taxon>Eukaryota</taxon>
        <taxon>Viridiplantae</taxon>
        <taxon>Streptophyta</taxon>
        <taxon>Embryophyta</taxon>
        <taxon>Tracheophyta</taxon>
        <taxon>Spermatophyta</taxon>
        <taxon>Magnoliopsida</taxon>
        <taxon>eudicotyledons</taxon>
        <taxon>Gunneridae</taxon>
        <taxon>Pentapetalae</taxon>
        <taxon>rosids</taxon>
        <taxon>fabids</taxon>
        <taxon>Fabales</taxon>
        <taxon>Fabaceae</taxon>
        <taxon>Papilionoideae</taxon>
        <taxon>50 kb inversion clade</taxon>
        <taxon>NPAAA clade</taxon>
        <taxon>Hologalegina</taxon>
        <taxon>IRL clade</taxon>
        <taxon>Trifolieae</taxon>
        <taxon>Trifolium</taxon>
    </lineage>
</organism>
<protein>
    <submittedName>
        <fullName evidence="1">Uncharacterized protein</fullName>
    </submittedName>
</protein>
<dbReference type="EMBL" id="LXQA011385768">
    <property type="protein sequence ID" value="MCI95401.1"/>
    <property type="molecule type" value="Genomic_DNA"/>
</dbReference>
<dbReference type="AlphaFoldDB" id="A0A392W8E1"/>
<feature type="non-terminal residue" evidence="1">
    <location>
        <position position="52"/>
    </location>
</feature>
<reference evidence="1 2" key="1">
    <citation type="journal article" date="2018" name="Front. Plant Sci.">
        <title>Red Clover (Trifolium pratense) and Zigzag Clover (T. medium) - A Picture of Genomic Similarities and Differences.</title>
        <authorList>
            <person name="Dluhosova J."/>
            <person name="Istvanek J."/>
            <person name="Nedelnik J."/>
            <person name="Repkova J."/>
        </authorList>
    </citation>
    <scope>NUCLEOTIDE SEQUENCE [LARGE SCALE GENOMIC DNA]</scope>
    <source>
        <strain evidence="2">cv. 10/8</strain>
        <tissue evidence="1">Leaf</tissue>
    </source>
</reference>
<keyword evidence="2" id="KW-1185">Reference proteome</keyword>
<comment type="caution">
    <text evidence="1">The sequence shown here is derived from an EMBL/GenBank/DDBJ whole genome shotgun (WGS) entry which is preliminary data.</text>
</comment>
<proteinExistence type="predicted"/>